<sequence length="138" mass="14560">MDDVVTMAAAAVVQQMALDGWSAVRDRFAAFLARRSGASEDAVGAELDTSRAELTAAREAGDEEAAGELETAWRGRFRRAVRDDAAGQEELALLVSRLTAGQPAVRSGDVHNTINGGTYQGPVIQAGSVGRMRLDGRS</sequence>
<evidence type="ECO:0000313" key="2">
    <source>
        <dbReference type="Proteomes" id="UP000670475"/>
    </source>
</evidence>
<gene>
    <name evidence="1" type="ORF">JFN87_30515</name>
</gene>
<dbReference type="AlphaFoldDB" id="A0A940MJ40"/>
<organism evidence="1 2">
    <name type="scientific">Streptomyces montanisoli</name>
    <dbReference type="NCBI Taxonomy" id="2798581"/>
    <lineage>
        <taxon>Bacteria</taxon>
        <taxon>Bacillati</taxon>
        <taxon>Actinomycetota</taxon>
        <taxon>Actinomycetes</taxon>
        <taxon>Kitasatosporales</taxon>
        <taxon>Streptomycetaceae</taxon>
        <taxon>Streptomyces</taxon>
    </lineage>
</organism>
<comment type="caution">
    <text evidence="1">The sequence shown here is derived from an EMBL/GenBank/DDBJ whole genome shotgun (WGS) entry which is preliminary data.</text>
</comment>
<dbReference type="EMBL" id="JAGIQL010000228">
    <property type="protein sequence ID" value="MBP0461758.1"/>
    <property type="molecule type" value="Genomic_DNA"/>
</dbReference>
<proteinExistence type="predicted"/>
<reference evidence="1" key="1">
    <citation type="submission" date="2021-03" db="EMBL/GenBank/DDBJ databases">
        <title>Whole genome sequence of Streptomyces bomunensis MMS17-BM035.</title>
        <authorList>
            <person name="Lee J.H."/>
        </authorList>
    </citation>
    <scope>NUCLEOTIDE SEQUENCE</scope>
    <source>
        <strain evidence="1">MMS17-BM035</strain>
    </source>
</reference>
<keyword evidence="2" id="KW-1185">Reference proteome</keyword>
<dbReference type="Proteomes" id="UP000670475">
    <property type="component" value="Unassembled WGS sequence"/>
</dbReference>
<accession>A0A940MJ40</accession>
<dbReference type="RefSeq" id="WP_209345346.1">
    <property type="nucleotide sequence ID" value="NZ_JAGIQL010000228.1"/>
</dbReference>
<evidence type="ECO:0000313" key="1">
    <source>
        <dbReference type="EMBL" id="MBP0461758.1"/>
    </source>
</evidence>
<protein>
    <submittedName>
        <fullName evidence="1">Uncharacterized protein</fullName>
    </submittedName>
</protein>
<name>A0A940MJ40_9ACTN</name>